<dbReference type="Proteomes" id="UP001165289">
    <property type="component" value="Unassembled WGS sequence"/>
</dbReference>
<gene>
    <name evidence="1" type="ORF">LOD99_15053</name>
</gene>
<protein>
    <submittedName>
        <fullName evidence="1">Uncharacterized protein</fullName>
    </submittedName>
</protein>
<evidence type="ECO:0000313" key="1">
    <source>
        <dbReference type="EMBL" id="KAI6659382.1"/>
    </source>
</evidence>
<name>A0AAV7KDX9_9METZ</name>
<sequence length="135" mass="15556">MLAEKYEAITIFFTQGVYPTAVLQSKIAYHAKKNFRVKASQYVIGEENKLFKVINSGSNSRSLEVVCSDQGFCIPDVIAYQVLKDCSPETMRREITYSLMEFSKHIYPDMGPTQAWDYLDKVLYALVMFLSHLYE</sequence>
<dbReference type="EMBL" id="JAKMXF010000066">
    <property type="protein sequence ID" value="KAI6659382.1"/>
    <property type="molecule type" value="Genomic_DNA"/>
</dbReference>
<organism evidence="1 2">
    <name type="scientific">Oopsacas minuta</name>
    <dbReference type="NCBI Taxonomy" id="111878"/>
    <lineage>
        <taxon>Eukaryota</taxon>
        <taxon>Metazoa</taxon>
        <taxon>Porifera</taxon>
        <taxon>Hexactinellida</taxon>
        <taxon>Hexasterophora</taxon>
        <taxon>Lyssacinosida</taxon>
        <taxon>Leucopsacidae</taxon>
        <taxon>Oopsacas</taxon>
    </lineage>
</organism>
<comment type="caution">
    <text evidence="1">The sequence shown here is derived from an EMBL/GenBank/DDBJ whole genome shotgun (WGS) entry which is preliminary data.</text>
</comment>
<keyword evidence="2" id="KW-1185">Reference proteome</keyword>
<evidence type="ECO:0000313" key="2">
    <source>
        <dbReference type="Proteomes" id="UP001165289"/>
    </source>
</evidence>
<dbReference type="AlphaFoldDB" id="A0AAV7KDX9"/>
<accession>A0AAV7KDX9</accession>
<reference evidence="1 2" key="1">
    <citation type="journal article" date="2023" name="BMC Biol.">
        <title>The compact genome of the sponge Oopsacas minuta (Hexactinellida) is lacking key metazoan core genes.</title>
        <authorList>
            <person name="Santini S."/>
            <person name="Schenkelaars Q."/>
            <person name="Jourda C."/>
            <person name="Duchesne M."/>
            <person name="Belahbib H."/>
            <person name="Rocher C."/>
            <person name="Selva M."/>
            <person name="Riesgo A."/>
            <person name="Vervoort M."/>
            <person name="Leys S.P."/>
            <person name="Kodjabachian L."/>
            <person name="Le Bivic A."/>
            <person name="Borchiellini C."/>
            <person name="Claverie J.M."/>
            <person name="Renard E."/>
        </authorList>
    </citation>
    <scope>NUCLEOTIDE SEQUENCE [LARGE SCALE GENOMIC DNA]</scope>
    <source>
        <strain evidence="1">SPO-2</strain>
    </source>
</reference>
<proteinExistence type="predicted"/>